<organism evidence="2 3">
    <name type="scientific">Thermostichus vulcanus str. 'Rupite'</name>
    <dbReference type="NCBI Taxonomy" id="2813851"/>
    <lineage>
        <taxon>Bacteria</taxon>
        <taxon>Bacillati</taxon>
        <taxon>Cyanobacteriota</taxon>
        <taxon>Cyanophyceae</taxon>
        <taxon>Thermostichales</taxon>
        <taxon>Thermostichaceae</taxon>
        <taxon>Thermostichus</taxon>
    </lineage>
</organism>
<keyword evidence="3" id="KW-1185">Reference proteome</keyword>
<dbReference type="Gene3D" id="3.90.1570.10">
    <property type="entry name" value="tt1808, chain A"/>
    <property type="match status" value="1"/>
</dbReference>
<dbReference type="RefSeq" id="WP_244348618.1">
    <property type="nucleotide sequence ID" value="NZ_JAFIRA010000002.1"/>
</dbReference>
<name>A0ABT0C719_THEVL</name>
<dbReference type="GO" id="GO:0004519">
    <property type="term" value="F:endonuclease activity"/>
    <property type="evidence" value="ECO:0007669"/>
    <property type="project" value="UniProtKB-KW"/>
</dbReference>
<dbReference type="InterPro" id="IPR011335">
    <property type="entry name" value="Restrct_endonuc-II-like"/>
</dbReference>
<accession>A0ABT0C719</accession>
<gene>
    <name evidence="2" type="ORF">JX360_01240</name>
</gene>
<evidence type="ECO:0000313" key="3">
    <source>
        <dbReference type="Proteomes" id="UP000830835"/>
    </source>
</evidence>
<dbReference type="Proteomes" id="UP000830835">
    <property type="component" value="Unassembled WGS sequence"/>
</dbReference>
<dbReference type="EMBL" id="JAFIRA010000002">
    <property type="protein sequence ID" value="MCJ2541541.1"/>
    <property type="molecule type" value="Genomic_DNA"/>
</dbReference>
<proteinExistence type="predicted"/>
<comment type="caution">
    <text evidence="2">The sequence shown here is derived from an EMBL/GenBank/DDBJ whole genome shotgun (WGS) entry which is preliminary data.</text>
</comment>
<keyword evidence="2" id="KW-0255">Endonuclease</keyword>
<evidence type="ECO:0000313" key="2">
    <source>
        <dbReference type="EMBL" id="MCJ2541541.1"/>
    </source>
</evidence>
<sequence>MLLRSPARSRRDIQPLENGDHLTREEFERRYQAMPEVKKAELVEGVVYMPSPVRLNRHAYPHGLVVAWLGAYAAGRANVQFGIEPTVRLDWENEPQPDAILRIEGGSSRVSEDDYIEGPPELIVEIAASSVSIDLHSKLKVYRRNGVQEYLVWQVEEATLTWFSLQSGQYLPLEPDSHGILKSRVFPGLWLSPSAMLQGNLSQVLALVQSGLSQETATAQSRHL</sequence>
<keyword evidence="2" id="KW-0540">Nuclease</keyword>
<reference evidence="2" key="1">
    <citation type="submission" date="2021-02" db="EMBL/GenBank/DDBJ databases">
        <title>The CRISPR/cas machinery reduction and long-range gene transfer in the hot spring cyanobacterium Synechococcus.</title>
        <authorList>
            <person name="Dvorak P."/>
            <person name="Jahodarova E."/>
            <person name="Hasler P."/>
            <person name="Poulickova A."/>
        </authorList>
    </citation>
    <scope>NUCLEOTIDE SEQUENCE</scope>
    <source>
        <strain evidence="2">Rupite</strain>
    </source>
</reference>
<dbReference type="InterPro" id="IPR008538">
    <property type="entry name" value="Uma2"/>
</dbReference>
<evidence type="ECO:0000259" key="1">
    <source>
        <dbReference type="Pfam" id="PF05685"/>
    </source>
</evidence>
<dbReference type="InterPro" id="IPR012296">
    <property type="entry name" value="Nuclease_put_TT1808"/>
</dbReference>
<feature type="domain" description="Putative restriction endonuclease" evidence="1">
    <location>
        <begin position="25"/>
        <end position="192"/>
    </location>
</feature>
<keyword evidence="2" id="KW-0378">Hydrolase</keyword>
<dbReference type="SUPFAM" id="SSF52980">
    <property type="entry name" value="Restriction endonuclease-like"/>
    <property type="match status" value="1"/>
</dbReference>
<dbReference type="PANTHER" id="PTHR35400">
    <property type="entry name" value="SLR1083 PROTEIN"/>
    <property type="match status" value="1"/>
</dbReference>
<dbReference type="PANTHER" id="PTHR35400:SF3">
    <property type="entry name" value="SLL1072 PROTEIN"/>
    <property type="match status" value="1"/>
</dbReference>
<dbReference type="Pfam" id="PF05685">
    <property type="entry name" value="Uma2"/>
    <property type="match status" value="1"/>
</dbReference>
<dbReference type="CDD" id="cd06260">
    <property type="entry name" value="DUF820-like"/>
    <property type="match status" value="1"/>
</dbReference>
<protein>
    <submittedName>
        <fullName evidence="2">Uma2 family endonuclease</fullName>
    </submittedName>
</protein>